<dbReference type="PROSITE" id="PS50104">
    <property type="entry name" value="TIR"/>
    <property type="match status" value="1"/>
</dbReference>
<proteinExistence type="predicted"/>
<evidence type="ECO:0000313" key="2">
    <source>
        <dbReference type="EMBL" id="BBO91219.1"/>
    </source>
</evidence>
<dbReference type="AlphaFoldDB" id="A0A5K8AF95"/>
<protein>
    <recommendedName>
        <fullName evidence="1">TIR domain-containing protein</fullName>
    </recommendedName>
</protein>
<dbReference type="SUPFAM" id="SSF52200">
    <property type="entry name" value="Toll/Interleukin receptor TIR domain"/>
    <property type="match status" value="1"/>
</dbReference>
<dbReference type="Gene3D" id="3.40.50.10140">
    <property type="entry name" value="Toll/interleukin-1 receptor homology (TIR) domain"/>
    <property type="match status" value="1"/>
</dbReference>
<dbReference type="Pfam" id="PF13676">
    <property type="entry name" value="TIR_2"/>
    <property type="match status" value="1"/>
</dbReference>
<evidence type="ECO:0000313" key="3">
    <source>
        <dbReference type="Proteomes" id="UP000422108"/>
    </source>
</evidence>
<keyword evidence="3" id="KW-1185">Reference proteome</keyword>
<dbReference type="GO" id="GO:0007165">
    <property type="term" value="P:signal transduction"/>
    <property type="evidence" value="ECO:0007669"/>
    <property type="project" value="InterPro"/>
</dbReference>
<sequence length="505" mass="56896">MAQAAGYEHDIFISYAHDDNHAPGGQPGWVAHFHEWLESWLVRRRGLSQLTVWRDKRHMGGNTLFNEAIQAAVDHTALFFALVSRNYLRSDYCRDELNWFYQRNGATPAGLKVGDRYRIFTILLNNIPHDRYEKWSPALSGTTGFAFHDAESDQELGDFTPIHDDRFEKQLRPLVDAVEAILPSMAATGTPSAGTHAESATATVFMADAAEPLQPFRERIIAEIKGQQGTILPAVPPPWENAPHDTYVRQVLSEARFSIHLFDQWRGRRIIDRPETSYPWEQFAIARQSQALPLVWVPPELDMANIENEGQRRFLLDCAHSHREAGHWEFVRTPQSEFINLVIEKLAQPLAAAAPATSEPSFLVDTHQKDQRYAFKLADYLAESGVEVDFNQESGDPLLSLNKFESSIRHVKNLIIMFGKVAPDWLHARIKLALKAICEQFQCEARCSLENIWVYRVPASRDDVSLPALPPIINIRVLDNSHSPAIDPRVAAQLMVAGTASGGGL</sequence>
<gene>
    <name evidence="2" type="ORF">DSCOOX_43990</name>
</gene>
<name>A0A5K8AF95_9BACT</name>
<dbReference type="SMART" id="SM00255">
    <property type="entry name" value="TIR"/>
    <property type="match status" value="1"/>
</dbReference>
<dbReference type="EMBL" id="AP021879">
    <property type="protein sequence ID" value="BBO91219.1"/>
    <property type="molecule type" value="Genomic_DNA"/>
</dbReference>
<evidence type="ECO:0000259" key="1">
    <source>
        <dbReference type="PROSITE" id="PS50104"/>
    </source>
</evidence>
<dbReference type="RefSeq" id="WP_155312172.1">
    <property type="nucleotide sequence ID" value="NZ_AP021879.1"/>
</dbReference>
<organism evidence="2 3">
    <name type="scientific">Desulfosarcina ovata subsp. ovata</name>
    <dbReference type="NCBI Taxonomy" id="2752305"/>
    <lineage>
        <taxon>Bacteria</taxon>
        <taxon>Pseudomonadati</taxon>
        <taxon>Thermodesulfobacteriota</taxon>
        <taxon>Desulfobacteria</taxon>
        <taxon>Desulfobacterales</taxon>
        <taxon>Desulfosarcinaceae</taxon>
        <taxon>Desulfosarcina</taxon>
    </lineage>
</organism>
<dbReference type="InterPro" id="IPR035897">
    <property type="entry name" value="Toll_tir_struct_dom_sf"/>
</dbReference>
<accession>A0A5K8AF95</accession>
<reference evidence="2 3" key="1">
    <citation type="submission" date="2019-11" db="EMBL/GenBank/DDBJ databases">
        <title>Comparative genomics of hydrocarbon-degrading Desulfosarcina strains.</title>
        <authorList>
            <person name="Watanabe M."/>
            <person name="Kojima H."/>
            <person name="Fukui M."/>
        </authorList>
    </citation>
    <scope>NUCLEOTIDE SEQUENCE [LARGE SCALE GENOMIC DNA]</scope>
    <source>
        <strain evidence="3">oXyS1</strain>
    </source>
</reference>
<dbReference type="InterPro" id="IPR000157">
    <property type="entry name" value="TIR_dom"/>
</dbReference>
<dbReference type="Proteomes" id="UP000422108">
    <property type="component" value="Chromosome"/>
</dbReference>
<feature type="domain" description="TIR" evidence="1">
    <location>
        <begin position="7"/>
        <end position="175"/>
    </location>
</feature>